<dbReference type="PANTHER" id="PTHR11414:SF20">
    <property type="entry name" value="CYSTATIN-A"/>
    <property type="match status" value="1"/>
</dbReference>
<dbReference type="Gene3D" id="3.10.450.10">
    <property type="match status" value="1"/>
</dbReference>
<evidence type="ECO:0000256" key="1">
    <source>
        <dbReference type="ARBA" id="ARBA00004496"/>
    </source>
</evidence>
<dbReference type="SMART" id="SM00043">
    <property type="entry name" value="CY"/>
    <property type="match status" value="1"/>
</dbReference>
<evidence type="ECO:0000256" key="3">
    <source>
        <dbReference type="ARBA" id="ARBA00022490"/>
    </source>
</evidence>
<organism evidence="7">
    <name type="scientific">Duttaphrynus melanostictus</name>
    <name type="common">Asian common toad</name>
    <name type="synonym">Bufo melanostictus</name>
    <dbReference type="NCBI Taxonomy" id="30335"/>
    <lineage>
        <taxon>Eukaryota</taxon>
        <taxon>Metazoa</taxon>
        <taxon>Chordata</taxon>
        <taxon>Craniata</taxon>
        <taxon>Vertebrata</taxon>
        <taxon>Euteleostomi</taxon>
        <taxon>Amphibia</taxon>
        <taxon>Batrachia</taxon>
        <taxon>Anura</taxon>
        <taxon>Neobatrachia</taxon>
        <taxon>Hyloidea</taxon>
        <taxon>Bufonidae</taxon>
        <taxon>Duttaphrynus</taxon>
    </lineage>
</organism>
<dbReference type="SUPFAM" id="SSF54403">
    <property type="entry name" value="Cystatin/monellin"/>
    <property type="match status" value="1"/>
</dbReference>
<name>U5N1V7_DUTME</name>
<reference evidence="7" key="1">
    <citation type="journal article" date="2013" name="Biosci. Biotechnol. Biochem.">
        <title>Molecular Cloning and Characterization of Cystatin, a Cysteine Protease Inhibitor, from Bufo melanostictus.</title>
        <authorList>
            <person name="Liu W."/>
            <person name="Ji S."/>
            <person name="Zhang A.M."/>
            <person name="Han Q."/>
            <person name="Feng Y."/>
            <person name="Song Y."/>
        </authorList>
    </citation>
    <scope>NUCLEOTIDE SEQUENCE</scope>
</reference>
<dbReference type="EMBL" id="KF019630">
    <property type="protein sequence ID" value="AGX85322.1"/>
    <property type="molecule type" value="mRNA"/>
</dbReference>
<dbReference type="InterPro" id="IPR001713">
    <property type="entry name" value="Prot_inh_stefin"/>
</dbReference>
<dbReference type="CDD" id="cd00042">
    <property type="entry name" value="CY"/>
    <property type="match status" value="1"/>
</dbReference>
<evidence type="ECO:0000313" key="7">
    <source>
        <dbReference type="EMBL" id="AGX85322.1"/>
    </source>
</evidence>
<dbReference type="AlphaFoldDB" id="U5N1V7"/>
<dbReference type="FunFam" id="3.10.450.10:FF:000001">
    <property type="entry name" value="Cystatin-A"/>
    <property type="match status" value="1"/>
</dbReference>
<dbReference type="GO" id="GO:0004869">
    <property type="term" value="F:cysteine-type endopeptidase inhibitor activity"/>
    <property type="evidence" value="ECO:0007669"/>
    <property type="project" value="UniProtKB-KW"/>
</dbReference>
<dbReference type="InterPro" id="IPR000010">
    <property type="entry name" value="Cystatin_dom"/>
</dbReference>
<dbReference type="Pfam" id="PF00031">
    <property type="entry name" value="Cystatin"/>
    <property type="match status" value="1"/>
</dbReference>
<dbReference type="InterPro" id="IPR046350">
    <property type="entry name" value="Cystatin_sf"/>
</dbReference>
<proteinExistence type="evidence at transcript level"/>
<keyword evidence="3" id="KW-0963">Cytoplasm</keyword>
<sequence>MDQKGNVPGGLGAEKPATPEIQALCDMVKCAFEQKSGTNAAEFKAICYASQVVAGTMYYVKVDIGGGQCCHLKILQPLPTGGKVSLSDYQCGKKKEDPICYF</sequence>
<accession>U5N1V7</accession>
<evidence type="ECO:0000256" key="4">
    <source>
        <dbReference type="ARBA" id="ARBA00022690"/>
    </source>
</evidence>
<evidence type="ECO:0000256" key="2">
    <source>
        <dbReference type="ARBA" id="ARBA00009403"/>
    </source>
</evidence>
<dbReference type="PROSITE" id="PS00287">
    <property type="entry name" value="CYSTATIN"/>
    <property type="match status" value="1"/>
</dbReference>
<dbReference type="PANTHER" id="PTHR11414">
    <property type="entry name" value="CYSTATIN FAMILY MEMBER"/>
    <property type="match status" value="1"/>
</dbReference>
<evidence type="ECO:0000256" key="5">
    <source>
        <dbReference type="ARBA" id="ARBA00022704"/>
    </source>
</evidence>
<dbReference type="InterPro" id="IPR018073">
    <property type="entry name" value="Prot_inh_cystat_CS"/>
</dbReference>
<comment type="subcellular location">
    <subcellularLocation>
        <location evidence="1">Cytoplasm</location>
    </subcellularLocation>
</comment>
<protein>
    <submittedName>
        <fullName evidence="7">Cysteine protease inhibitor</fullName>
    </submittedName>
</protein>
<dbReference type="PRINTS" id="PR00295">
    <property type="entry name" value="STEFINA"/>
</dbReference>
<evidence type="ECO:0000259" key="6">
    <source>
        <dbReference type="SMART" id="SM00043"/>
    </source>
</evidence>
<feature type="domain" description="Cystatin" evidence="6">
    <location>
        <begin position="6"/>
        <end position="102"/>
    </location>
</feature>
<keyword evidence="4" id="KW-0646">Protease inhibitor</keyword>
<dbReference type="GO" id="GO:0005829">
    <property type="term" value="C:cytosol"/>
    <property type="evidence" value="ECO:0007669"/>
    <property type="project" value="TreeGrafter"/>
</dbReference>
<keyword evidence="5" id="KW-0789">Thiol protease inhibitor</keyword>
<comment type="similarity">
    <text evidence="2">Belongs to the cystatin family.</text>
</comment>